<evidence type="ECO:0008006" key="6">
    <source>
        <dbReference type="Google" id="ProtNLM"/>
    </source>
</evidence>
<feature type="transmembrane region" description="Helical" evidence="1">
    <location>
        <begin position="12"/>
        <end position="31"/>
    </location>
</feature>
<keyword evidence="5" id="KW-1185">Reference proteome</keyword>
<dbReference type="STRING" id="795797.HacjB3_09190"/>
<dbReference type="HOGENOM" id="CLU_104065_1_0_2"/>
<dbReference type="eggNOG" id="arCOG02864">
    <property type="taxonomic scope" value="Archaea"/>
</dbReference>
<dbReference type="EMBL" id="AOHV01000035">
    <property type="protein sequence ID" value="ELY35202.1"/>
    <property type="molecule type" value="Genomic_DNA"/>
</dbReference>
<evidence type="ECO:0000313" key="4">
    <source>
        <dbReference type="Proteomes" id="UP000000390"/>
    </source>
</evidence>
<reference evidence="2 4" key="1">
    <citation type="journal article" date="2010" name="J. Bacteriol.">
        <title>Complete genome sequence of Halalkalicoccus jeotgali B3(T), an extremely halophilic archaeon.</title>
        <authorList>
            <person name="Roh S.W."/>
            <person name="Nam Y.D."/>
            <person name="Nam S.H."/>
            <person name="Choi S.H."/>
            <person name="Park H.S."/>
            <person name="Bae J.W."/>
        </authorList>
    </citation>
    <scope>NUCLEOTIDE SEQUENCE [LARGE SCALE GENOMIC DNA]</scope>
    <source>
        <strain evidence="2">B3</strain>
        <strain evidence="4">DSM 18796 / CECT 7217 / JCM 14584 / KCTC 4019 / B3</strain>
    </source>
</reference>
<protein>
    <recommendedName>
        <fullName evidence="6">DUF420 domain-containing protein</fullName>
    </recommendedName>
</protein>
<evidence type="ECO:0000256" key="1">
    <source>
        <dbReference type="SAM" id="Phobius"/>
    </source>
</evidence>
<gene>
    <name evidence="2" type="ordered locus">HacjB3_09190</name>
    <name evidence="3" type="ORF">C497_13488</name>
</gene>
<dbReference type="EMBL" id="CP002062">
    <property type="protein sequence ID" value="ADJ15221.1"/>
    <property type="molecule type" value="Genomic_DNA"/>
</dbReference>
<reference evidence="3 5" key="2">
    <citation type="journal article" date="2014" name="PLoS Genet.">
        <title>Phylogenetically driven sequencing of extremely halophilic archaea reveals strategies for static and dynamic osmo-response.</title>
        <authorList>
            <person name="Becker E.A."/>
            <person name="Seitzer P.M."/>
            <person name="Tritt A."/>
            <person name="Larsen D."/>
            <person name="Krusor M."/>
            <person name="Yao A.I."/>
            <person name="Wu D."/>
            <person name="Madern D."/>
            <person name="Eisen J.A."/>
            <person name="Darling A.E."/>
            <person name="Facciotti M.T."/>
        </authorList>
    </citation>
    <scope>NUCLEOTIDE SEQUENCE [LARGE SCALE GENOMIC DNA]</scope>
    <source>
        <strain evidence="3">B3</strain>
        <strain evidence="5">DSM 18796 / CECT 7217 / JCM 14584 / KCTC 4019 / B3</strain>
    </source>
</reference>
<dbReference type="Proteomes" id="UP000011645">
    <property type="component" value="Unassembled WGS sequence"/>
</dbReference>
<dbReference type="PATRIC" id="fig|795797.18.peg.1832"/>
<evidence type="ECO:0000313" key="2">
    <source>
        <dbReference type="EMBL" id="ADJ15221.1"/>
    </source>
</evidence>
<dbReference type="AlphaFoldDB" id="D8J3B4"/>
<name>D8J3B4_HALJB</name>
<keyword evidence="1" id="KW-1133">Transmembrane helix</keyword>
<accession>D8J3B4</accession>
<organism evidence="2 4">
    <name type="scientific">Halalkalicoccus jeotgali (strain DSM 18796 / CECT 7217 / JCM 14584 / KCTC 4019 / B3)</name>
    <dbReference type="NCBI Taxonomy" id="795797"/>
    <lineage>
        <taxon>Archaea</taxon>
        <taxon>Methanobacteriati</taxon>
        <taxon>Methanobacteriota</taxon>
        <taxon>Stenosarchaea group</taxon>
        <taxon>Halobacteria</taxon>
        <taxon>Halobacteriales</taxon>
        <taxon>Halococcaceae</taxon>
        <taxon>Halalkalicoccus</taxon>
    </lineage>
</organism>
<evidence type="ECO:0000313" key="5">
    <source>
        <dbReference type="Proteomes" id="UP000011645"/>
    </source>
</evidence>
<sequence length="187" mass="20442">MQQQVREHVPALTGVLTAISLALVFSAALGYVPRTLVPAAPEWVVRAIPHANALISLSAIGTISLGWYWIRRGRVRTHRLAMVASTGLFAGFLALYLYRLVLLGGPEPFPGPETVYQFVYLPLLGIHILLAVVCIPLVYYALLLAVSYPVGELGRTRHPTVGRIAASLWLVSFSLGIVVYTLLHVVY</sequence>
<dbReference type="Pfam" id="PF04238">
    <property type="entry name" value="DUF420"/>
    <property type="match status" value="1"/>
</dbReference>
<dbReference type="KEGG" id="hje:HacjB3_09190"/>
<dbReference type="GeneID" id="9419646"/>
<keyword evidence="1" id="KW-0812">Transmembrane</keyword>
<dbReference type="RefSeq" id="WP_008417313.1">
    <property type="nucleotide sequence ID" value="NC_014297.1"/>
</dbReference>
<dbReference type="InterPro" id="IPR007352">
    <property type="entry name" value="DUF420"/>
</dbReference>
<dbReference type="PANTHER" id="PTHR37692:SF1">
    <property type="entry name" value="DUF420 DOMAIN-CONTAINING PROTEIN"/>
    <property type="match status" value="1"/>
</dbReference>
<feature type="transmembrane region" description="Helical" evidence="1">
    <location>
        <begin position="80"/>
        <end position="98"/>
    </location>
</feature>
<feature type="transmembrane region" description="Helical" evidence="1">
    <location>
        <begin position="118"/>
        <end position="143"/>
    </location>
</feature>
<evidence type="ECO:0000313" key="3">
    <source>
        <dbReference type="EMBL" id="ELY35202.1"/>
    </source>
</evidence>
<feature type="transmembrane region" description="Helical" evidence="1">
    <location>
        <begin position="164"/>
        <end position="183"/>
    </location>
</feature>
<keyword evidence="1" id="KW-0472">Membrane</keyword>
<proteinExistence type="predicted"/>
<feature type="transmembrane region" description="Helical" evidence="1">
    <location>
        <begin position="51"/>
        <end position="68"/>
    </location>
</feature>
<dbReference type="Proteomes" id="UP000000390">
    <property type="component" value="Chromosome"/>
</dbReference>
<dbReference type="OrthoDB" id="202206at2157"/>
<dbReference type="PANTHER" id="PTHR37692">
    <property type="entry name" value="HYPOTHETICAL MEMBRANE SPANNING PROTEIN"/>
    <property type="match status" value="1"/>
</dbReference>